<keyword evidence="4" id="KW-1185">Reference proteome</keyword>
<feature type="compositionally biased region" description="Low complexity" evidence="1">
    <location>
        <begin position="86"/>
        <end position="96"/>
    </location>
</feature>
<name>L8HGZ5_ACACF</name>
<dbReference type="GO" id="GO:0000725">
    <property type="term" value="P:recombinational repair"/>
    <property type="evidence" value="ECO:0007669"/>
    <property type="project" value="InterPro"/>
</dbReference>
<dbReference type="EMBL" id="KB007857">
    <property type="protein sequence ID" value="ELR23701.1"/>
    <property type="molecule type" value="Genomic_DNA"/>
</dbReference>
<gene>
    <name evidence="3" type="ORF">ACA1_073450</name>
</gene>
<feature type="compositionally biased region" description="Pro residues" evidence="1">
    <location>
        <begin position="75"/>
        <end position="85"/>
    </location>
</feature>
<dbReference type="PANTHER" id="PTHR14523">
    <property type="entry name" value="UNCHARACTERIZED PROTEIN C17ORF53 HOMOLOG"/>
    <property type="match status" value="1"/>
</dbReference>
<feature type="compositionally biased region" description="Polar residues" evidence="1">
    <location>
        <begin position="215"/>
        <end position="233"/>
    </location>
</feature>
<dbReference type="PANTHER" id="PTHR14523:SF1">
    <property type="entry name" value="HOMOLOGOUS RECOMBINATION OB-FOLD PROTEIN"/>
    <property type="match status" value="1"/>
</dbReference>
<dbReference type="OrthoDB" id="21443at2759"/>
<feature type="compositionally biased region" description="Polar residues" evidence="1">
    <location>
        <begin position="143"/>
        <end position="153"/>
    </location>
</feature>
<accession>L8HGZ5</accession>
<feature type="domain" description="Homologous recombination OB-fold protein OB-fold" evidence="2">
    <location>
        <begin position="298"/>
        <end position="378"/>
    </location>
</feature>
<protein>
    <recommendedName>
        <fullName evidence="2">Homologous recombination OB-fold protein OB-fold domain-containing protein</fullName>
    </recommendedName>
</protein>
<dbReference type="STRING" id="1257118.L8HGZ5"/>
<dbReference type="VEuPathDB" id="AmoebaDB:ACA1_073450"/>
<sequence>MEDDEFAAFELNDDEDLDGLYEEADFDIPLGLQQTQTVSAPPPMMKFKTEAFDPPLPPVPAATPTVTFSSAPPSLLRPPPRPVPSSSPATAAKVKVQPPPSPQVVRFAQQPQPQPQLGAVPMTPTQQPQKQQLKQQPPSKQQVDSSLFVTTPSLRRVEPNPAESPLKRTKLSEDDAMEFALGAPFPMTPLPLGRPRIPGPAGELMLSSARKKDATGQSSTLKSSQQAAQQTLPSPIITRGSDQAVSPTDPAQDVDFYNGPWLTMLEHLQLPPFTPAQGNALRFKFSIEYVLQDGWRVKVPQLVVVIKSIATDTNASVTLKDPTGEMQGTIHASVLDIHPNLIKRGAVLFLRQVSVFTPAPDSHYLNITDANIVHIFPQSLPHPTVLQHHSHPWVLASVGAH</sequence>
<proteinExistence type="predicted"/>
<evidence type="ECO:0000259" key="2">
    <source>
        <dbReference type="Pfam" id="PF15072"/>
    </source>
</evidence>
<dbReference type="AlphaFoldDB" id="L8HGZ5"/>
<dbReference type="RefSeq" id="XP_004353229.1">
    <property type="nucleotide sequence ID" value="XM_004353177.1"/>
</dbReference>
<dbReference type="Pfam" id="PF15072">
    <property type="entry name" value="HROB"/>
    <property type="match status" value="1"/>
</dbReference>
<evidence type="ECO:0000313" key="3">
    <source>
        <dbReference type="EMBL" id="ELR23701.1"/>
    </source>
</evidence>
<dbReference type="InterPro" id="IPR028045">
    <property type="entry name" value="HROB"/>
</dbReference>
<organism evidence="3 4">
    <name type="scientific">Acanthamoeba castellanii (strain ATCC 30010 / Neff)</name>
    <dbReference type="NCBI Taxonomy" id="1257118"/>
    <lineage>
        <taxon>Eukaryota</taxon>
        <taxon>Amoebozoa</taxon>
        <taxon>Discosea</taxon>
        <taxon>Longamoebia</taxon>
        <taxon>Centramoebida</taxon>
        <taxon>Acanthamoebidae</taxon>
        <taxon>Acanthamoeba</taxon>
    </lineage>
</organism>
<feature type="compositionally biased region" description="Low complexity" evidence="1">
    <location>
        <begin position="62"/>
        <end position="74"/>
    </location>
</feature>
<dbReference type="Proteomes" id="UP000011083">
    <property type="component" value="Unassembled WGS sequence"/>
</dbReference>
<feature type="region of interest" description="Disordered" evidence="1">
    <location>
        <begin position="37"/>
        <end position="169"/>
    </location>
</feature>
<evidence type="ECO:0000313" key="4">
    <source>
        <dbReference type="Proteomes" id="UP000011083"/>
    </source>
</evidence>
<dbReference type="GeneID" id="14924684"/>
<evidence type="ECO:0000256" key="1">
    <source>
        <dbReference type="SAM" id="MobiDB-lite"/>
    </source>
</evidence>
<reference evidence="3 4" key="1">
    <citation type="journal article" date="2013" name="Genome Biol.">
        <title>Genome of Acanthamoeba castellanii highlights extensive lateral gene transfer and early evolution of tyrosine kinase signaling.</title>
        <authorList>
            <person name="Clarke M."/>
            <person name="Lohan A.J."/>
            <person name="Liu B."/>
            <person name="Lagkouvardos I."/>
            <person name="Roy S."/>
            <person name="Zafar N."/>
            <person name="Bertelli C."/>
            <person name="Schilde C."/>
            <person name="Kianianmomeni A."/>
            <person name="Burglin T.R."/>
            <person name="Frech C."/>
            <person name="Turcotte B."/>
            <person name="Kopec K.O."/>
            <person name="Synnott J.M."/>
            <person name="Choo C."/>
            <person name="Paponov I."/>
            <person name="Finkler A."/>
            <person name="Soon Heng Tan C."/>
            <person name="Hutchins A.P."/>
            <person name="Weinmeier T."/>
            <person name="Rattei T."/>
            <person name="Chu J.S."/>
            <person name="Gimenez G."/>
            <person name="Irimia M."/>
            <person name="Rigden D.J."/>
            <person name="Fitzpatrick D.A."/>
            <person name="Lorenzo-Morales J."/>
            <person name="Bateman A."/>
            <person name="Chiu C.H."/>
            <person name="Tang P."/>
            <person name="Hegemann P."/>
            <person name="Fromm H."/>
            <person name="Raoult D."/>
            <person name="Greub G."/>
            <person name="Miranda-Saavedra D."/>
            <person name="Chen N."/>
            <person name="Nash P."/>
            <person name="Ginger M.L."/>
            <person name="Horn M."/>
            <person name="Schaap P."/>
            <person name="Caler L."/>
            <person name="Loftus B."/>
        </authorList>
    </citation>
    <scope>NUCLEOTIDE SEQUENCE [LARGE SCALE GENOMIC DNA]</scope>
    <source>
        <strain evidence="3 4">Neff</strain>
    </source>
</reference>
<feature type="compositionally biased region" description="Low complexity" evidence="1">
    <location>
        <begin position="126"/>
        <end position="142"/>
    </location>
</feature>
<dbReference type="InterPro" id="IPR058570">
    <property type="entry name" value="HROB_OB"/>
</dbReference>
<dbReference type="KEGG" id="acan:ACA1_073450"/>
<feature type="region of interest" description="Disordered" evidence="1">
    <location>
        <begin position="197"/>
        <end position="250"/>
    </location>
</feature>